<dbReference type="Proteomes" id="UP000011885">
    <property type="component" value="Unassembled WGS sequence"/>
</dbReference>
<evidence type="ECO:0000313" key="2">
    <source>
        <dbReference type="Proteomes" id="UP000011885"/>
    </source>
</evidence>
<reference evidence="1 2" key="1">
    <citation type="journal article" date="2013" name="Mar. Genomics">
        <title>Expression of sulfatases in Rhodopirellula baltica and the diversity of sulfatases in the genus Rhodopirellula.</title>
        <authorList>
            <person name="Wegner C.E."/>
            <person name="Richter-Heitmann T."/>
            <person name="Klindworth A."/>
            <person name="Klockow C."/>
            <person name="Richter M."/>
            <person name="Achstetter T."/>
            <person name="Glockner F.O."/>
            <person name="Harder J."/>
        </authorList>
    </citation>
    <scope>NUCLEOTIDE SEQUENCE [LARGE SCALE GENOMIC DNA]</scope>
    <source>
        <strain evidence="1 2">SM41</strain>
    </source>
</reference>
<organism evidence="1 2">
    <name type="scientific">Rhodopirellula sallentina SM41</name>
    <dbReference type="NCBI Taxonomy" id="1263870"/>
    <lineage>
        <taxon>Bacteria</taxon>
        <taxon>Pseudomonadati</taxon>
        <taxon>Planctomycetota</taxon>
        <taxon>Planctomycetia</taxon>
        <taxon>Pirellulales</taxon>
        <taxon>Pirellulaceae</taxon>
        <taxon>Rhodopirellula</taxon>
    </lineage>
</organism>
<dbReference type="AlphaFoldDB" id="M5U9B0"/>
<dbReference type="EMBL" id="ANOH01000420">
    <property type="protein sequence ID" value="EMI52568.1"/>
    <property type="molecule type" value="Genomic_DNA"/>
</dbReference>
<dbReference type="PATRIC" id="fig|1263870.3.peg.6358"/>
<dbReference type="RefSeq" id="WP_008687362.1">
    <property type="nucleotide sequence ID" value="NZ_ANOH01000420.1"/>
</dbReference>
<keyword evidence="2" id="KW-1185">Reference proteome</keyword>
<proteinExistence type="predicted"/>
<gene>
    <name evidence="1" type="ORF">RSSM_06001</name>
</gene>
<name>M5U9B0_9BACT</name>
<sequence length="88" mass="10276">MTIFVRRHGLKEIKMLRVTCQKCQVATEFPLEKLAMPRDNMCPHCGDQWLNRNEERDPLFKLQHAIEELDHLNKAIGIEVVFTDQAEG</sequence>
<protein>
    <submittedName>
        <fullName evidence="1">Uncharacterized protein</fullName>
    </submittedName>
</protein>
<comment type="caution">
    <text evidence="1">The sequence shown here is derived from an EMBL/GenBank/DDBJ whole genome shotgun (WGS) entry which is preliminary data.</text>
</comment>
<evidence type="ECO:0000313" key="1">
    <source>
        <dbReference type="EMBL" id="EMI52568.1"/>
    </source>
</evidence>
<accession>M5U9B0</accession>